<dbReference type="Pfam" id="PF01381">
    <property type="entry name" value="HTH_3"/>
    <property type="match status" value="1"/>
</dbReference>
<dbReference type="PANTHER" id="PTHR46558">
    <property type="entry name" value="TRACRIPTIONAL REGULATORY PROTEIN-RELATED-RELATED"/>
    <property type="match status" value="1"/>
</dbReference>
<protein>
    <submittedName>
        <fullName evidence="3">XRE family transcriptional regulator</fullName>
    </submittedName>
</protein>
<evidence type="ECO:0000259" key="2">
    <source>
        <dbReference type="PROSITE" id="PS50943"/>
    </source>
</evidence>
<proteinExistence type="predicted"/>
<name>A0A415G6W1_9FIRM</name>
<dbReference type="AlphaFoldDB" id="A0A415G6W1"/>
<dbReference type="Gene3D" id="1.10.260.40">
    <property type="entry name" value="lambda repressor-like DNA-binding domains"/>
    <property type="match status" value="1"/>
</dbReference>
<organism evidence="3 4">
    <name type="scientific">Anaerobutyricum hallii</name>
    <dbReference type="NCBI Taxonomy" id="39488"/>
    <lineage>
        <taxon>Bacteria</taxon>
        <taxon>Bacillati</taxon>
        <taxon>Bacillota</taxon>
        <taxon>Clostridia</taxon>
        <taxon>Lachnospirales</taxon>
        <taxon>Lachnospiraceae</taxon>
        <taxon>Anaerobutyricum</taxon>
    </lineage>
</organism>
<dbReference type="GO" id="GO:0003677">
    <property type="term" value="F:DNA binding"/>
    <property type="evidence" value="ECO:0007669"/>
    <property type="project" value="UniProtKB-KW"/>
</dbReference>
<dbReference type="SMART" id="SM00530">
    <property type="entry name" value="HTH_XRE"/>
    <property type="match status" value="1"/>
</dbReference>
<dbReference type="InterPro" id="IPR010982">
    <property type="entry name" value="Lambda_DNA-bd_dom_sf"/>
</dbReference>
<evidence type="ECO:0000313" key="4">
    <source>
        <dbReference type="Proteomes" id="UP000283497"/>
    </source>
</evidence>
<sequence length="153" mass="17490">MENIGERIKRLRSKKNMTLEELGNQVGVGKSTVRKWETGMIANMRRDKIAKLADALDVSPAYLMGWKDNSMESNQTASSLTHCQTKDEESLVLSYRELNDINKKKSITYTKNLLSTQHMENELLAAHQRTDIEVTSEGIQNDLDIMNDDSLWK</sequence>
<dbReference type="SUPFAM" id="SSF47413">
    <property type="entry name" value="lambda repressor-like DNA-binding domains"/>
    <property type="match status" value="1"/>
</dbReference>
<keyword evidence="1" id="KW-0238">DNA-binding</keyword>
<dbReference type="PANTHER" id="PTHR46558:SF11">
    <property type="entry name" value="HTH-TYPE TRANSCRIPTIONAL REGULATOR XRE"/>
    <property type="match status" value="1"/>
</dbReference>
<accession>A0A415G6W1</accession>
<comment type="caution">
    <text evidence="3">The sequence shown here is derived from an EMBL/GenBank/DDBJ whole genome shotgun (WGS) entry which is preliminary data.</text>
</comment>
<dbReference type="PROSITE" id="PS50943">
    <property type="entry name" value="HTH_CROC1"/>
    <property type="match status" value="1"/>
</dbReference>
<evidence type="ECO:0000313" key="3">
    <source>
        <dbReference type="EMBL" id="RHK38787.1"/>
    </source>
</evidence>
<evidence type="ECO:0000256" key="1">
    <source>
        <dbReference type="ARBA" id="ARBA00023125"/>
    </source>
</evidence>
<gene>
    <name evidence="3" type="ORF">DW068_08890</name>
</gene>
<dbReference type="RefSeq" id="WP_118314622.1">
    <property type="nucleotide sequence ID" value="NZ_QRNJ01000031.1"/>
</dbReference>
<dbReference type="EMBL" id="QRNJ01000031">
    <property type="protein sequence ID" value="RHK38787.1"/>
    <property type="molecule type" value="Genomic_DNA"/>
</dbReference>
<feature type="domain" description="HTH cro/C1-type" evidence="2">
    <location>
        <begin position="8"/>
        <end position="63"/>
    </location>
</feature>
<dbReference type="CDD" id="cd00093">
    <property type="entry name" value="HTH_XRE"/>
    <property type="match status" value="1"/>
</dbReference>
<dbReference type="Proteomes" id="UP000283497">
    <property type="component" value="Unassembled WGS sequence"/>
</dbReference>
<reference evidence="3 4" key="1">
    <citation type="submission" date="2018-08" db="EMBL/GenBank/DDBJ databases">
        <title>A genome reference for cultivated species of the human gut microbiota.</title>
        <authorList>
            <person name="Zou Y."/>
            <person name="Xue W."/>
            <person name="Luo G."/>
        </authorList>
    </citation>
    <scope>NUCLEOTIDE SEQUENCE [LARGE SCALE GENOMIC DNA]</scope>
    <source>
        <strain evidence="3 4">AF45-14BH</strain>
    </source>
</reference>
<dbReference type="InterPro" id="IPR001387">
    <property type="entry name" value="Cro/C1-type_HTH"/>
</dbReference>